<evidence type="ECO:0000313" key="11">
    <source>
        <dbReference type="Proteomes" id="UP000652567"/>
    </source>
</evidence>
<evidence type="ECO:0000256" key="6">
    <source>
        <dbReference type="ARBA" id="ARBA00023136"/>
    </source>
</evidence>
<feature type="transmembrane region" description="Helical" evidence="7">
    <location>
        <begin position="151"/>
        <end position="169"/>
    </location>
</feature>
<keyword evidence="3" id="KW-0547">Nucleotide-binding</keyword>
<dbReference type="PROSITE" id="PS50929">
    <property type="entry name" value="ABC_TM1F"/>
    <property type="match status" value="1"/>
</dbReference>
<dbReference type="NCBIfam" id="TIGR02857">
    <property type="entry name" value="CydD"/>
    <property type="match status" value="1"/>
</dbReference>
<gene>
    <name evidence="10" type="primary">cydD</name>
    <name evidence="10" type="ORF">C4F51_08250</name>
</gene>
<dbReference type="Pfam" id="PF00005">
    <property type="entry name" value="ABC_tran"/>
    <property type="match status" value="1"/>
</dbReference>
<protein>
    <submittedName>
        <fullName evidence="10">Thiol reductant ABC exporter subunit CydD</fullName>
    </submittedName>
</protein>
<evidence type="ECO:0000256" key="3">
    <source>
        <dbReference type="ARBA" id="ARBA00022741"/>
    </source>
</evidence>
<dbReference type="PROSITE" id="PS00211">
    <property type="entry name" value="ABC_TRANSPORTER_1"/>
    <property type="match status" value="1"/>
</dbReference>
<keyword evidence="6 7" id="KW-0472">Membrane</keyword>
<keyword evidence="11" id="KW-1185">Reference proteome</keyword>
<feature type="domain" description="ABC transmembrane type-1" evidence="9">
    <location>
        <begin position="26"/>
        <end position="322"/>
    </location>
</feature>
<dbReference type="Proteomes" id="UP000652567">
    <property type="component" value="Unassembled WGS sequence"/>
</dbReference>
<dbReference type="GO" id="GO:0016887">
    <property type="term" value="F:ATP hydrolysis activity"/>
    <property type="evidence" value="ECO:0007669"/>
    <property type="project" value="InterPro"/>
</dbReference>
<dbReference type="EMBL" id="PRDL01000001">
    <property type="protein sequence ID" value="MBE8717178.1"/>
    <property type="molecule type" value="Genomic_DNA"/>
</dbReference>
<dbReference type="GO" id="GO:0005524">
    <property type="term" value="F:ATP binding"/>
    <property type="evidence" value="ECO:0007669"/>
    <property type="project" value="UniProtKB-KW"/>
</dbReference>
<dbReference type="InterPro" id="IPR011527">
    <property type="entry name" value="ABC1_TM_dom"/>
</dbReference>
<feature type="transmembrane region" description="Helical" evidence="7">
    <location>
        <begin position="66"/>
        <end position="85"/>
    </location>
</feature>
<keyword evidence="2 7" id="KW-0812">Transmembrane</keyword>
<feature type="domain" description="ABC transporter" evidence="8">
    <location>
        <begin position="355"/>
        <end position="570"/>
    </location>
</feature>
<keyword evidence="5 7" id="KW-1133">Transmembrane helix</keyword>
<dbReference type="SUPFAM" id="SSF90123">
    <property type="entry name" value="ABC transporter transmembrane region"/>
    <property type="match status" value="1"/>
</dbReference>
<comment type="caution">
    <text evidence="10">The sequence shown here is derived from an EMBL/GenBank/DDBJ whole genome shotgun (WGS) entry which is preliminary data.</text>
</comment>
<dbReference type="InterPro" id="IPR003593">
    <property type="entry name" value="AAA+_ATPase"/>
</dbReference>
<evidence type="ECO:0000256" key="7">
    <source>
        <dbReference type="SAM" id="Phobius"/>
    </source>
</evidence>
<proteinExistence type="predicted"/>
<organism evidence="10 11">
    <name type="scientific">Cellvibrio polysaccharolyticus</name>
    <dbReference type="NCBI Taxonomy" id="2082724"/>
    <lineage>
        <taxon>Bacteria</taxon>
        <taxon>Pseudomonadati</taxon>
        <taxon>Pseudomonadota</taxon>
        <taxon>Gammaproteobacteria</taxon>
        <taxon>Cellvibrionales</taxon>
        <taxon>Cellvibrionaceae</taxon>
        <taxon>Cellvibrio</taxon>
    </lineage>
</organism>
<dbReference type="InterPro" id="IPR036640">
    <property type="entry name" value="ABC1_TM_sf"/>
</dbReference>
<feature type="transmembrane region" description="Helical" evidence="7">
    <location>
        <begin position="175"/>
        <end position="194"/>
    </location>
</feature>
<comment type="subcellular location">
    <subcellularLocation>
        <location evidence="1">Cell membrane</location>
        <topology evidence="1">Multi-pass membrane protein</topology>
    </subcellularLocation>
</comment>
<dbReference type="InterPro" id="IPR017871">
    <property type="entry name" value="ABC_transporter-like_CS"/>
</dbReference>
<dbReference type="SUPFAM" id="SSF52540">
    <property type="entry name" value="P-loop containing nucleoside triphosphate hydrolases"/>
    <property type="match status" value="1"/>
</dbReference>
<sequence length="570" mass="62547">MSETPQQQINARLKALLAPQASLLKIALLCAALSAVFFVLQSWLLAHLFAGWLHQYLDNASRISTQSLLAVLPWLILCFAVRPLLQYVRERLSQTASLRVRHQLRQQLLGKLAAAGPARQQLGSDGALGSQVLEQVDALDGYISRYYVQRYLVVISPVILLIATAWYSWLAAALLLITAPMVPLFMIMLGNAAAQANRNQFAALARLSGRFLDFIRGMTTLQQVNATALAEGSIADASQQYRERTMKVLQMAFLSTAVLEFFTALAIALVALYLGLGLVGQLPWSVDVIPVPYMGALFILLLAPEFYAPLRQLGSDYHAKAQAEGAVAELQPLLNTEFWQHPGHQSIHLVAPPAVDIHQLSVRAADGRLRLADFSLHLAPGERVLIQGPSGSGKSTLLDTLLGFADYQGSIGINNDELRQLSRDDWHQQIGYLAQQASIQRGTIADNLRLAAPDADDAALITVLQQVELWPLIEQLPLQLQTPLGERGKGLSGGQLQRLSLAQLLLRDAPLWLLDEPTEHLDPDTASRLHQLLEAVSRGKTLLLISHQQDIHWLDRSVHIQPAAPAEASV</sequence>
<dbReference type="SMART" id="SM00382">
    <property type="entry name" value="AAA"/>
    <property type="match status" value="1"/>
</dbReference>
<evidence type="ECO:0000256" key="4">
    <source>
        <dbReference type="ARBA" id="ARBA00022840"/>
    </source>
</evidence>
<name>A0A928YVK7_9GAMM</name>
<feature type="transmembrane region" description="Helical" evidence="7">
    <location>
        <begin position="252"/>
        <end position="276"/>
    </location>
</feature>
<dbReference type="CDD" id="cd18584">
    <property type="entry name" value="ABC_6TM_AarD_CydD"/>
    <property type="match status" value="1"/>
</dbReference>
<evidence type="ECO:0000259" key="9">
    <source>
        <dbReference type="PROSITE" id="PS50929"/>
    </source>
</evidence>
<dbReference type="GO" id="GO:0005886">
    <property type="term" value="C:plasma membrane"/>
    <property type="evidence" value="ECO:0007669"/>
    <property type="project" value="UniProtKB-SubCell"/>
</dbReference>
<dbReference type="Gene3D" id="1.20.1560.10">
    <property type="entry name" value="ABC transporter type 1, transmembrane domain"/>
    <property type="match status" value="1"/>
</dbReference>
<evidence type="ECO:0000256" key="2">
    <source>
        <dbReference type="ARBA" id="ARBA00022692"/>
    </source>
</evidence>
<dbReference type="InterPro" id="IPR027417">
    <property type="entry name" value="P-loop_NTPase"/>
</dbReference>
<evidence type="ECO:0000256" key="1">
    <source>
        <dbReference type="ARBA" id="ARBA00004651"/>
    </source>
</evidence>
<dbReference type="AlphaFoldDB" id="A0A928YVK7"/>
<dbReference type="InterPro" id="IPR014216">
    <property type="entry name" value="ABC_transptr_CydD"/>
</dbReference>
<dbReference type="GO" id="GO:0140359">
    <property type="term" value="F:ABC-type transporter activity"/>
    <property type="evidence" value="ECO:0007669"/>
    <property type="project" value="InterPro"/>
</dbReference>
<feature type="transmembrane region" description="Helical" evidence="7">
    <location>
        <begin position="282"/>
        <end position="303"/>
    </location>
</feature>
<dbReference type="Pfam" id="PF00664">
    <property type="entry name" value="ABC_membrane"/>
    <property type="match status" value="1"/>
</dbReference>
<evidence type="ECO:0000256" key="5">
    <source>
        <dbReference type="ARBA" id="ARBA00022989"/>
    </source>
</evidence>
<dbReference type="Gene3D" id="3.40.50.300">
    <property type="entry name" value="P-loop containing nucleotide triphosphate hydrolases"/>
    <property type="match status" value="1"/>
</dbReference>
<dbReference type="GO" id="GO:0034040">
    <property type="term" value="F:ATPase-coupled lipid transmembrane transporter activity"/>
    <property type="evidence" value="ECO:0007669"/>
    <property type="project" value="TreeGrafter"/>
</dbReference>
<dbReference type="PANTHER" id="PTHR24221:SF261">
    <property type="entry name" value="GLUTATHIONE_L-CYSTEINE TRANSPORT SYSTEM ATP-BINDING_PERMEASE PROTEIN CYDD"/>
    <property type="match status" value="1"/>
</dbReference>
<dbReference type="PANTHER" id="PTHR24221">
    <property type="entry name" value="ATP-BINDING CASSETTE SUB-FAMILY B"/>
    <property type="match status" value="1"/>
</dbReference>
<accession>A0A928YVK7</accession>
<keyword evidence="4" id="KW-0067">ATP-binding</keyword>
<dbReference type="CDD" id="cd03228">
    <property type="entry name" value="ABCC_MRP_Like"/>
    <property type="match status" value="1"/>
</dbReference>
<feature type="transmembrane region" description="Helical" evidence="7">
    <location>
        <begin position="21"/>
        <end position="46"/>
    </location>
</feature>
<reference evidence="10" key="1">
    <citation type="submission" date="2018-07" db="EMBL/GenBank/DDBJ databases">
        <title>Genome assembly of strain Ka43.</title>
        <authorList>
            <person name="Kukolya J."/>
            <person name="Nagy I."/>
            <person name="Horvath B."/>
            <person name="Toth A."/>
        </authorList>
    </citation>
    <scope>NUCLEOTIDE SEQUENCE</scope>
    <source>
        <strain evidence="10">KB43</strain>
    </source>
</reference>
<dbReference type="GO" id="GO:0042883">
    <property type="term" value="P:cysteine transport"/>
    <property type="evidence" value="ECO:0007669"/>
    <property type="project" value="InterPro"/>
</dbReference>
<dbReference type="InterPro" id="IPR039421">
    <property type="entry name" value="Type_1_exporter"/>
</dbReference>
<dbReference type="PROSITE" id="PS50893">
    <property type="entry name" value="ABC_TRANSPORTER_2"/>
    <property type="match status" value="1"/>
</dbReference>
<evidence type="ECO:0000259" key="8">
    <source>
        <dbReference type="PROSITE" id="PS50893"/>
    </source>
</evidence>
<dbReference type="InterPro" id="IPR003439">
    <property type="entry name" value="ABC_transporter-like_ATP-bd"/>
</dbReference>
<evidence type="ECO:0000313" key="10">
    <source>
        <dbReference type="EMBL" id="MBE8717178.1"/>
    </source>
</evidence>